<dbReference type="InterPro" id="IPR000477">
    <property type="entry name" value="RT_dom"/>
</dbReference>
<name>A0A7D9LG54_PARCT</name>
<accession>A0A7D9LG54</accession>
<dbReference type="SUPFAM" id="SSF56672">
    <property type="entry name" value="DNA/RNA polymerases"/>
    <property type="match status" value="1"/>
</dbReference>
<dbReference type="AlphaFoldDB" id="A0A7D9LG54"/>
<comment type="caution">
    <text evidence="1">The sequence shown here is derived from an EMBL/GenBank/DDBJ whole genome shotgun (WGS) entry which is preliminary data.</text>
</comment>
<feature type="non-terminal residue" evidence="1">
    <location>
        <position position="1"/>
    </location>
</feature>
<dbReference type="Proteomes" id="UP001152795">
    <property type="component" value="Unassembled WGS sequence"/>
</dbReference>
<protein>
    <submittedName>
        <fullName evidence="1">Uncharacterized protein</fullName>
    </submittedName>
</protein>
<dbReference type="CDD" id="cd01650">
    <property type="entry name" value="RT_nLTR_like"/>
    <property type="match status" value="1"/>
</dbReference>
<reference evidence="1" key="1">
    <citation type="submission" date="2020-04" db="EMBL/GenBank/DDBJ databases">
        <authorList>
            <person name="Alioto T."/>
            <person name="Alioto T."/>
            <person name="Gomez Garrido J."/>
        </authorList>
    </citation>
    <scope>NUCLEOTIDE SEQUENCE</scope>
    <source>
        <strain evidence="1">A484AB</strain>
    </source>
</reference>
<gene>
    <name evidence="1" type="ORF">PACLA_8A044165</name>
</gene>
<keyword evidence="2" id="KW-1185">Reference proteome</keyword>
<dbReference type="OrthoDB" id="8197232at2759"/>
<dbReference type="PANTHER" id="PTHR33332">
    <property type="entry name" value="REVERSE TRANSCRIPTASE DOMAIN-CONTAINING PROTEIN"/>
    <property type="match status" value="1"/>
</dbReference>
<evidence type="ECO:0000313" key="1">
    <source>
        <dbReference type="EMBL" id="CAB4032204.1"/>
    </source>
</evidence>
<sequence>AITLSSFPDEWKVARVMPLYKNGQRSIPGNYRPISVLPAISKIMERILYDQLYNYLTKFEILSDSQFGFRKFHSTASALLDCTNDWYVNLDRKMFNLVVLIDLKKAFDTVDHQILLNKLELYGIKGQALTLLKSYLTNRNQKCQIKNSFSSERLIKCGVPQGSILGPLFFLLYINDLPHCLNKTKPRLFADDTNLTASANSMTDLETAVNSD</sequence>
<organism evidence="1 2">
    <name type="scientific">Paramuricea clavata</name>
    <name type="common">Red gorgonian</name>
    <name type="synonym">Violescent sea-whip</name>
    <dbReference type="NCBI Taxonomy" id="317549"/>
    <lineage>
        <taxon>Eukaryota</taxon>
        <taxon>Metazoa</taxon>
        <taxon>Cnidaria</taxon>
        <taxon>Anthozoa</taxon>
        <taxon>Octocorallia</taxon>
        <taxon>Malacalcyonacea</taxon>
        <taxon>Plexauridae</taxon>
        <taxon>Paramuricea</taxon>
    </lineage>
</organism>
<dbReference type="Pfam" id="PF00078">
    <property type="entry name" value="RVT_1"/>
    <property type="match status" value="1"/>
</dbReference>
<evidence type="ECO:0000313" key="2">
    <source>
        <dbReference type="Proteomes" id="UP001152795"/>
    </source>
</evidence>
<dbReference type="InterPro" id="IPR043502">
    <property type="entry name" value="DNA/RNA_pol_sf"/>
</dbReference>
<dbReference type="EMBL" id="CACRXK020018212">
    <property type="protein sequence ID" value="CAB4032204.1"/>
    <property type="molecule type" value="Genomic_DNA"/>
</dbReference>
<proteinExistence type="predicted"/>
<dbReference type="PROSITE" id="PS50878">
    <property type="entry name" value="RT_POL"/>
    <property type="match status" value="1"/>
</dbReference>